<evidence type="ECO:0000259" key="9">
    <source>
        <dbReference type="PROSITE" id="PS50885"/>
    </source>
</evidence>
<dbReference type="PROSITE" id="PS50111">
    <property type="entry name" value="CHEMOTAXIS_TRANSDUC_2"/>
    <property type="match status" value="1"/>
</dbReference>
<dbReference type="SMART" id="SM00304">
    <property type="entry name" value="HAMP"/>
    <property type="match status" value="1"/>
</dbReference>
<dbReference type="EMBL" id="JBEPMM010000001">
    <property type="protein sequence ID" value="MET3691032.1"/>
    <property type="molecule type" value="Genomic_DNA"/>
</dbReference>
<keyword evidence="6" id="KW-0472">Membrane</keyword>
<comment type="subcellular location">
    <subcellularLocation>
        <location evidence="1">Cell inner membrane</location>
        <topology evidence="1">Multi-pass membrane protein</topology>
    </subcellularLocation>
</comment>
<dbReference type="PANTHER" id="PTHR32089">
    <property type="entry name" value="METHYL-ACCEPTING CHEMOTAXIS PROTEIN MCPB"/>
    <property type="match status" value="1"/>
</dbReference>
<evidence type="ECO:0000259" key="8">
    <source>
        <dbReference type="PROSITE" id="PS50192"/>
    </source>
</evidence>
<evidence type="ECO:0000256" key="1">
    <source>
        <dbReference type="ARBA" id="ARBA00004429"/>
    </source>
</evidence>
<evidence type="ECO:0000256" key="3">
    <source>
        <dbReference type="ARBA" id="ARBA00023224"/>
    </source>
</evidence>
<evidence type="ECO:0000256" key="4">
    <source>
        <dbReference type="ARBA" id="ARBA00029447"/>
    </source>
</evidence>
<reference evidence="10 11" key="1">
    <citation type="submission" date="2024-06" db="EMBL/GenBank/DDBJ databases">
        <title>Genomic Encyclopedia of Type Strains, Phase IV (KMG-IV): sequencing the most valuable type-strain genomes for metagenomic binning, comparative biology and taxonomic classification.</title>
        <authorList>
            <person name="Goeker M."/>
        </authorList>
    </citation>
    <scope>NUCLEOTIDE SEQUENCE [LARGE SCALE GENOMIC DNA]</scope>
    <source>
        <strain evidence="10 11">DSM 21331</strain>
    </source>
</reference>
<gene>
    <name evidence="10" type="ORF">ABID43_000551</name>
</gene>
<dbReference type="InterPro" id="IPR024478">
    <property type="entry name" value="HlyB_4HB_MCP"/>
</dbReference>
<evidence type="ECO:0000256" key="6">
    <source>
        <dbReference type="SAM" id="Phobius"/>
    </source>
</evidence>
<dbReference type="PROSITE" id="PS50885">
    <property type="entry name" value="HAMP"/>
    <property type="match status" value="1"/>
</dbReference>
<dbReference type="PRINTS" id="PR00260">
    <property type="entry name" value="CHEMTRNSDUCR"/>
</dbReference>
<name>A0ABV2KZM9_9HYPH</name>
<evidence type="ECO:0000259" key="7">
    <source>
        <dbReference type="PROSITE" id="PS50111"/>
    </source>
</evidence>
<feature type="transmembrane region" description="Helical" evidence="6">
    <location>
        <begin position="160"/>
        <end position="185"/>
    </location>
</feature>
<feature type="domain" description="HAMP" evidence="9">
    <location>
        <begin position="185"/>
        <end position="238"/>
    </location>
</feature>
<dbReference type="InterPro" id="IPR000727">
    <property type="entry name" value="T_SNARE_dom"/>
</dbReference>
<organism evidence="10 11">
    <name type="scientific">Methylobacterium goesingense</name>
    <dbReference type="NCBI Taxonomy" id="243690"/>
    <lineage>
        <taxon>Bacteria</taxon>
        <taxon>Pseudomonadati</taxon>
        <taxon>Pseudomonadota</taxon>
        <taxon>Alphaproteobacteria</taxon>
        <taxon>Hyphomicrobiales</taxon>
        <taxon>Methylobacteriaceae</taxon>
        <taxon>Methylobacterium</taxon>
    </lineage>
</organism>
<evidence type="ECO:0000256" key="5">
    <source>
        <dbReference type="PROSITE-ProRule" id="PRU00284"/>
    </source>
</evidence>
<dbReference type="SUPFAM" id="SSF158472">
    <property type="entry name" value="HAMP domain-like"/>
    <property type="match status" value="1"/>
</dbReference>
<accession>A0ABV2KZM9</accession>
<proteinExistence type="inferred from homology"/>
<comment type="similarity">
    <text evidence="4">Belongs to the methyl-accepting chemotaxis (MCP) protein family.</text>
</comment>
<protein>
    <submittedName>
        <fullName evidence="10">Methyl-accepting chemotaxis protein</fullName>
    </submittedName>
</protein>
<keyword evidence="2" id="KW-1003">Cell membrane</keyword>
<keyword evidence="6" id="KW-0812">Transmembrane</keyword>
<evidence type="ECO:0000256" key="2">
    <source>
        <dbReference type="ARBA" id="ARBA00022519"/>
    </source>
</evidence>
<dbReference type="Pfam" id="PF00015">
    <property type="entry name" value="MCPsignal"/>
    <property type="match status" value="1"/>
</dbReference>
<keyword evidence="6" id="KW-1133">Transmembrane helix</keyword>
<dbReference type="InterPro" id="IPR004089">
    <property type="entry name" value="MCPsignal_dom"/>
</dbReference>
<dbReference type="InterPro" id="IPR004090">
    <property type="entry name" value="Chemotax_Me-accpt_rcpt"/>
</dbReference>
<dbReference type="PANTHER" id="PTHR32089:SF112">
    <property type="entry name" value="LYSOZYME-LIKE PROTEIN-RELATED"/>
    <property type="match status" value="1"/>
</dbReference>
<dbReference type="Gene3D" id="6.10.340.10">
    <property type="match status" value="1"/>
</dbReference>
<dbReference type="Gene3D" id="1.10.287.950">
    <property type="entry name" value="Methyl-accepting chemotaxis protein"/>
    <property type="match status" value="1"/>
</dbReference>
<sequence length="535" mass="55854">MQGWFAFANIRVVNNGAVDIATNWLPSVRALGDIKYHASRLRLLESRYVIGREAPADLAKVEAERVRALDAAMRVYEPLVSSDEERRLWTRINETFAQYAGLRQNLIAARRAGDMPAVQEVFDRSRPVFDGLIRLVEEDAEMNGVGAGASQATAKASYEAAIWTTLLVCGCAIALGLGGILFVLLGVTRPITRITHAMQTIAQGRLTAEIPHAASRNEIGAMAACLAIFRDGLVDAERLRGEQANLEKAVAVRRKAMMNELADGFERTVSGIVGMVTAAATQLQATAGAMSGTAGETAQRSVGVAAAAEEAGSNVNTVAAAAEELGSSVREIGRQVDGSANLAQRAVDEAEHTSALMADLSGGAAKIGDVVAMISTIAGQTNLLALNATIEAARAGESGRGFAVVAAEVKELANQTARATDEISAQIARIQASTGQAVEAIGGITRRIREISGVANSIAAAVEEQGAATQEIVRNVAQAAMGTGQVTENIATVARAAEETGAAASEVLASASELSRQSEHLRGEVGKFLTTVRAA</sequence>
<evidence type="ECO:0000313" key="11">
    <source>
        <dbReference type="Proteomes" id="UP001549145"/>
    </source>
</evidence>
<evidence type="ECO:0000313" key="10">
    <source>
        <dbReference type="EMBL" id="MET3691032.1"/>
    </source>
</evidence>
<dbReference type="InterPro" id="IPR003660">
    <property type="entry name" value="HAMP_dom"/>
</dbReference>
<dbReference type="PROSITE" id="PS50192">
    <property type="entry name" value="T_SNARE"/>
    <property type="match status" value="1"/>
</dbReference>
<dbReference type="Pfam" id="PF00672">
    <property type="entry name" value="HAMP"/>
    <property type="match status" value="1"/>
</dbReference>
<dbReference type="SUPFAM" id="SSF58104">
    <property type="entry name" value="Methyl-accepting chemotaxis protein (MCP) signaling domain"/>
    <property type="match status" value="1"/>
</dbReference>
<dbReference type="Proteomes" id="UP001549145">
    <property type="component" value="Unassembled WGS sequence"/>
</dbReference>
<keyword evidence="3 5" id="KW-0807">Transducer</keyword>
<keyword evidence="2" id="KW-0997">Cell inner membrane</keyword>
<dbReference type="CDD" id="cd06225">
    <property type="entry name" value="HAMP"/>
    <property type="match status" value="1"/>
</dbReference>
<feature type="domain" description="Methyl-accepting transducer" evidence="7">
    <location>
        <begin position="279"/>
        <end position="515"/>
    </location>
</feature>
<comment type="caution">
    <text evidence="10">The sequence shown here is derived from an EMBL/GenBank/DDBJ whole genome shotgun (WGS) entry which is preliminary data.</text>
</comment>
<dbReference type="Pfam" id="PF12729">
    <property type="entry name" value="4HB_MCP_1"/>
    <property type="match status" value="1"/>
</dbReference>
<feature type="domain" description="T-SNARE coiled-coil homology" evidence="8">
    <location>
        <begin position="431"/>
        <end position="493"/>
    </location>
</feature>
<dbReference type="SMART" id="SM00283">
    <property type="entry name" value="MA"/>
    <property type="match status" value="1"/>
</dbReference>
<keyword evidence="11" id="KW-1185">Reference proteome</keyword>